<evidence type="ECO:0000256" key="6">
    <source>
        <dbReference type="SAM" id="MobiDB-lite"/>
    </source>
</evidence>
<feature type="region of interest" description="Disordered" evidence="6">
    <location>
        <begin position="1"/>
        <end position="271"/>
    </location>
</feature>
<proteinExistence type="inferred from homology"/>
<dbReference type="AlphaFoldDB" id="A0A3M7G564"/>
<feature type="compositionally biased region" description="Polar residues" evidence="6">
    <location>
        <begin position="191"/>
        <end position="214"/>
    </location>
</feature>
<feature type="compositionally biased region" description="Polar residues" evidence="6">
    <location>
        <begin position="93"/>
        <end position="114"/>
    </location>
</feature>
<feature type="region of interest" description="Disordered" evidence="6">
    <location>
        <begin position="448"/>
        <end position="543"/>
    </location>
</feature>
<dbReference type="OrthoDB" id="29879at2759"/>
<dbReference type="GO" id="GO:0015095">
    <property type="term" value="F:magnesium ion transmembrane transporter activity"/>
    <property type="evidence" value="ECO:0007669"/>
    <property type="project" value="TreeGrafter"/>
</dbReference>
<feature type="compositionally biased region" description="Basic residues" evidence="6">
    <location>
        <begin position="50"/>
        <end position="67"/>
    </location>
</feature>
<feature type="region of interest" description="Disordered" evidence="6">
    <location>
        <begin position="330"/>
        <end position="351"/>
    </location>
</feature>
<evidence type="ECO:0000256" key="4">
    <source>
        <dbReference type="ARBA" id="ARBA00022989"/>
    </source>
</evidence>
<sequence length="758" mass="84264">MASNSKADIKEISGPSSMAKPGTASNPQSQTQSAEQSTAETGQSQAQPGKPKKKRPRGGKNRRKNRKQSFVAPSESNADEVEQRPSLLDVPRSSAQQASFYRLQTGNRSNTSLESEALLDHRQQSSPRSRRQSLQQGFVRPSLPVQRHRGSQTSGKTGGTGPTRTPRMMQAIENPISEGEDEAANDRTPLLGSSSKNKSRPQVSRGNSTGNYGSHGSHGKPRRSSRGSATSSRRKIGSRGARQFQATVESDEEDFDVNNPPSVPGSPKLGNLDDVMIAELSSSHDRNRDAVIDIDGDDNRRYSGTSDEGLRRRQTVAELAERDVCFPVDAGMSELGEEDTRSQADSSRARRKRRRQWPDLEFLEEYAQGEREEIIQQEQIRSKKISEPMMIGGRLRPGKTAWHREEDDRQFRFTYFNELLDGTIHARNISDLVQDGTTFRDLFLPDPVELSEDESGDDGEGDGNDDALFRPAMGHHQQHHHQPNGRLPSIAQLQKPLSALSESGTEKRSHSISRSNTGANTPRERDSSGTPRPRNNRASKRFGPRPTFWLDVLRPTEDEMKVLARVFAHDGGQLTAGESGGDMLRRVGECRKKVMGLYRLLGNKADVIKGFAKRCNEHWEVAPRSEIGLYLGSYRDHDWEPIALRKASSHPSPGFYEAILTFYDFSSLLSRAHSNYLAQINIRMNERAEQTNDVLGKLTVLGTIVLPMNIVTGMWGMNVLVPGQSADDSLTWFWCITAGLLAFGLTSYFIAKRVYGIV</sequence>
<evidence type="ECO:0000256" key="1">
    <source>
        <dbReference type="ARBA" id="ARBA00004141"/>
    </source>
</evidence>
<evidence type="ECO:0000313" key="8">
    <source>
        <dbReference type="EMBL" id="RMY95764.1"/>
    </source>
</evidence>
<gene>
    <name evidence="8" type="ORF">D0861_00579</name>
</gene>
<feature type="transmembrane region" description="Helical" evidence="7">
    <location>
        <begin position="729"/>
        <end position="751"/>
    </location>
</feature>
<evidence type="ECO:0000256" key="5">
    <source>
        <dbReference type="ARBA" id="ARBA00023136"/>
    </source>
</evidence>
<comment type="similarity">
    <text evidence="2">Belongs to the CorA metal ion transporter (MIT) (TC 1.A.35) family.</text>
</comment>
<dbReference type="PANTHER" id="PTHR21535">
    <property type="entry name" value="MAGNESIUM AND COBALT TRANSPORT PROTEIN/MITOCHONDRIAL IMPORT INNER MEMBRANE TRANSLOCASE SUBUNIT TIM8"/>
    <property type="match status" value="1"/>
</dbReference>
<dbReference type="EMBL" id="QWIR01000005">
    <property type="protein sequence ID" value="RMY95764.1"/>
    <property type="molecule type" value="Genomic_DNA"/>
</dbReference>
<dbReference type="GO" id="GO:0000329">
    <property type="term" value="C:fungal-type vacuole membrane"/>
    <property type="evidence" value="ECO:0007669"/>
    <property type="project" value="TreeGrafter"/>
</dbReference>
<feature type="compositionally biased region" description="Low complexity" evidence="6">
    <location>
        <begin position="124"/>
        <end position="136"/>
    </location>
</feature>
<dbReference type="Proteomes" id="UP000268823">
    <property type="component" value="Unassembled WGS sequence"/>
</dbReference>
<dbReference type="Pfam" id="PF01544">
    <property type="entry name" value="CorA"/>
    <property type="match status" value="1"/>
</dbReference>
<dbReference type="InterPro" id="IPR002523">
    <property type="entry name" value="MgTranspt_CorA/ZnTranspt_ZntB"/>
</dbReference>
<comment type="caution">
    <text evidence="8">The sequence shown here is derived from an EMBL/GenBank/DDBJ whole genome shotgun (WGS) entry which is preliminary data.</text>
</comment>
<feature type="compositionally biased region" description="Acidic residues" evidence="6">
    <location>
        <begin position="449"/>
        <end position="465"/>
    </location>
</feature>
<name>A0A3M7G564_HORWE</name>
<keyword evidence="4 7" id="KW-1133">Transmembrane helix</keyword>
<dbReference type="SUPFAM" id="SSF144083">
    <property type="entry name" value="Magnesium transport protein CorA, transmembrane region"/>
    <property type="match status" value="1"/>
</dbReference>
<evidence type="ECO:0000256" key="2">
    <source>
        <dbReference type="ARBA" id="ARBA00009765"/>
    </source>
</evidence>
<organism evidence="8 9">
    <name type="scientific">Hortaea werneckii</name>
    <name type="common">Black yeast</name>
    <name type="synonym">Cladosporium werneckii</name>
    <dbReference type="NCBI Taxonomy" id="91943"/>
    <lineage>
        <taxon>Eukaryota</taxon>
        <taxon>Fungi</taxon>
        <taxon>Dikarya</taxon>
        <taxon>Ascomycota</taxon>
        <taxon>Pezizomycotina</taxon>
        <taxon>Dothideomycetes</taxon>
        <taxon>Dothideomycetidae</taxon>
        <taxon>Mycosphaerellales</taxon>
        <taxon>Teratosphaeriaceae</taxon>
        <taxon>Hortaea</taxon>
    </lineage>
</organism>
<evidence type="ECO:0000256" key="7">
    <source>
        <dbReference type="SAM" id="Phobius"/>
    </source>
</evidence>
<protein>
    <submittedName>
        <fullName evidence="8">Uncharacterized protein</fullName>
    </submittedName>
</protein>
<dbReference type="GO" id="GO:0010961">
    <property type="term" value="P:intracellular magnesium ion homeostasis"/>
    <property type="evidence" value="ECO:0007669"/>
    <property type="project" value="TreeGrafter"/>
</dbReference>
<keyword evidence="3 7" id="KW-0812">Transmembrane</keyword>
<reference evidence="8 9" key="1">
    <citation type="journal article" date="2018" name="BMC Genomics">
        <title>Genomic evidence for intraspecific hybridization in a clonal and extremely halotolerant yeast.</title>
        <authorList>
            <person name="Gostincar C."/>
            <person name="Stajich J.E."/>
            <person name="Zupancic J."/>
            <person name="Zalar P."/>
            <person name="Gunde-Cimerman N."/>
        </authorList>
    </citation>
    <scope>NUCLEOTIDE SEQUENCE [LARGE SCALE GENOMIC DNA]</scope>
    <source>
        <strain evidence="8 9">EXF-2788</strain>
    </source>
</reference>
<evidence type="ECO:0000313" key="9">
    <source>
        <dbReference type="Proteomes" id="UP000268823"/>
    </source>
</evidence>
<dbReference type="FunFam" id="1.20.58.340:FF:000008">
    <property type="entry name" value="CorA family metal ion transporter"/>
    <property type="match status" value="1"/>
</dbReference>
<dbReference type="Gene3D" id="1.20.58.340">
    <property type="entry name" value="Magnesium transport protein CorA, transmembrane region"/>
    <property type="match status" value="2"/>
</dbReference>
<accession>A0A3M7G564</accession>
<feature type="compositionally biased region" description="Low complexity" evidence="6">
    <location>
        <begin position="28"/>
        <end position="41"/>
    </location>
</feature>
<feature type="compositionally biased region" description="Basic residues" evidence="6">
    <location>
        <begin position="534"/>
        <end position="543"/>
    </location>
</feature>
<evidence type="ECO:0000256" key="3">
    <source>
        <dbReference type="ARBA" id="ARBA00022692"/>
    </source>
</evidence>
<dbReference type="PANTHER" id="PTHR21535:SF51">
    <property type="entry name" value="MANGANESE RESISTANCE PROTEIN MNR2"/>
    <property type="match status" value="1"/>
</dbReference>
<comment type="subcellular location">
    <subcellularLocation>
        <location evidence="1">Membrane</location>
        <topology evidence="1">Multi-pass membrane protein</topology>
    </subcellularLocation>
</comment>
<dbReference type="InterPro" id="IPR045863">
    <property type="entry name" value="CorA_TM1_TM2"/>
</dbReference>
<keyword evidence="5 7" id="KW-0472">Membrane</keyword>
<feature type="transmembrane region" description="Helical" evidence="7">
    <location>
        <begin position="694"/>
        <end position="717"/>
    </location>
</feature>